<name>A0A0A8ZUC4_ARUDO</name>
<proteinExistence type="predicted"/>
<evidence type="ECO:0000313" key="1">
    <source>
        <dbReference type="EMBL" id="JAD40375.1"/>
    </source>
</evidence>
<protein>
    <submittedName>
        <fullName evidence="1">Uncharacterized protein</fullName>
    </submittedName>
</protein>
<accession>A0A0A8ZUC4</accession>
<sequence>MGWGSGFHGGSSSNSHVRMPRIEFPKFDGDNPRWWNEKCEKYFDMYSVPSHSWANFTTMHFTGTAAFMVANL</sequence>
<reference evidence="1" key="1">
    <citation type="submission" date="2014-09" db="EMBL/GenBank/DDBJ databases">
        <authorList>
            <person name="Magalhaes I.L.F."/>
            <person name="Oliveira U."/>
            <person name="Santos F.R."/>
            <person name="Vidigal T.H.D.A."/>
            <person name="Brescovit A.D."/>
            <person name="Santos A.J."/>
        </authorList>
    </citation>
    <scope>NUCLEOTIDE SEQUENCE</scope>
    <source>
        <tissue evidence="1">Shoot tissue taken approximately 20 cm above the soil surface</tissue>
    </source>
</reference>
<organism evidence="1">
    <name type="scientific">Arundo donax</name>
    <name type="common">Giant reed</name>
    <name type="synonym">Donax arundinaceus</name>
    <dbReference type="NCBI Taxonomy" id="35708"/>
    <lineage>
        <taxon>Eukaryota</taxon>
        <taxon>Viridiplantae</taxon>
        <taxon>Streptophyta</taxon>
        <taxon>Embryophyta</taxon>
        <taxon>Tracheophyta</taxon>
        <taxon>Spermatophyta</taxon>
        <taxon>Magnoliopsida</taxon>
        <taxon>Liliopsida</taxon>
        <taxon>Poales</taxon>
        <taxon>Poaceae</taxon>
        <taxon>PACMAD clade</taxon>
        <taxon>Arundinoideae</taxon>
        <taxon>Arundineae</taxon>
        <taxon>Arundo</taxon>
    </lineage>
</organism>
<dbReference type="EMBL" id="GBRH01257520">
    <property type="protein sequence ID" value="JAD40375.1"/>
    <property type="molecule type" value="Transcribed_RNA"/>
</dbReference>
<reference evidence="1" key="2">
    <citation type="journal article" date="2015" name="Data Brief">
        <title>Shoot transcriptome of the giant reed, Arundo donax.</title>
        <authorList>
            <person name="Barrero R.A."/>
            <person name="Guerrero F.D."/>
            <person name="Moolhuijzen P."/>
            <person name="Goolsby J.A."/>
            <person name="Tidwell J."/>
            <person name="Bellgard S.E."/>
            <person name="Bellgard M.I."/>
        </authorList>
    </citation>
    <scope>NUCLEOTIDE SEQUENCE</scope>
    <source>
        <tissue evidence="1">Shoot tissue taken approximately 20 cm above the soil surface</tissue>
    </source>
</reference>
<dbReference type="AlphaFoldDB" id="A0A0A8ZUC4"/>